<evidence type="ECO:0000256" key="6">
    <source>
        <dbReference type="ARBA" id="ARBA00022801"/>
    </source>
</evidence>
<comment type="similarity">
    <text evidence="2 9 10">Belongs to the CRISPR-associated endoribonuclease Cas2 protein family.</text>
</comment>
<proteinExistence type="inferred from homology"/>
<dbReference type="Pfam" id="PF09827">
    <property type="entry name" value="CRISPR_Cas2"/>
    <property type="match status" value="1"/>
</dbReference>
<keyword evidence="6 9" id="KW-0378">Hydrolase</keyword>
<dbReference type="NCBIfam" id="TIGR01573">
    <property type="entry name" value="cas2"/>
    <property type="match status" value="1"/>
</dbReference>
<evidence type="ECO:0000256" key="3">
    <source>
        <dbReference type="ARBA" id="ARBA00022722"/>
    </source>
</evidence>
<sequence>MQCSIIIFKKIKMIYMICYDIADPKRLKKVSHTLEDYGVRTQYSFFQCEISNEKMKELTRILLSIIDEKRDSLFIYPLCEVCNKKTIFDGKGEILKIESFEII</sequence>
<dbReference type="SUPFAM" id="SSF143430">
    <property type="entry name" value="TTP0101/SSO1404-like"/>
    <property type="match status" value="1"/>
</dbReference>
<keyword evidence="8 9" id="KW-0051">Antiviral defense</keyword>
<evidence type="ECO:0000256" key="1">
    <source>
        <dbReference type="ARBA" id="ARBA00001946"/>
    </source>
</evidence>
<comment type="function">
    <text evidence="9">CRISPR (clustered regularly interspaced short palindromic repeat), is an adaptive immune system that provides protection against mobile genetic elements (viruses, transposable elements and conjugative plasmids). CRISPR clusters contain sequences complementary to antecedent mobile elements and target invading nucleic acids. CRISPR clusters are transcribed and processed into CRISPR RNA (crRNA). Functions as a ssRNA-specific endoribonuclease. Involved in the integration of spacer DNA into the CRISPR cassette.</text>
</comment>
<evidence type="ECO:0000256" key="4">
    <source>
        <dbReference type="ARBA" id="ARBA00022723"/>
    </source>
</evidence>
<evidence type="ECO:0000256" key="2">
    <source>
        <dbReference type="ARBA" id="ARBA00009959"/>
    </source>
</evidence>
<keyword evidence="7 9" id="KW-0460">Magnesium</keyword>
<evidence type="ECO:0000256" key="5">
    <source>
        <dbReference type="ARBA" id="ARBA00022759"/>
    </source>
</evidence>
<dbReference type="GO" id="GO:0051607">
    <property type="term" value="P:defense response to virus"/>
    <property type="evidence" value="ECO:0007669"/>
    <property type="project" value="UniProtKB-UniRule"/>
</dbReference>
<dbReference type="GO" id="GO:0046872">
    <property type="term" value="F:metal ion binding"/>
    <property type="evidence" value="ECO:0007669"/>
    <property type="project" value="UniProtKB-UniRule"/>
</dbReference>
<dbReference type="Proteomes" id="UP000316562">
    <property type="component" value="Unassembled WGS sequence"/>
</dbReference>
<protein>
    <recommendedName>
        <fullName evidence="9">CRISPR-associated endoribonuclease Cas2</fullName>
        <ecNumber evidence="9">3.1.-.-</ecNumber>
    </recommendedName>
</protein>
<dbReference type="Gene3D" id="3.30.70.240">
    <property type="match status" value="1"/>
</dbReference>
<evidence type="ECO:0000256" key="7">
    <source>
        <dbReference type="ARBA" id="ARBA00022842"/>
    </source>
</evidence>
<keyword evidence="3 9" id="KW-0540">Nuclease</keyword>
<dbReference type="CDD" id="cd09725">
    <property type="entry name" value="Cas2_I_II_III"/>
    <property type="match status" value="1"/>
</dbReference>
<dbReference type="PANTHER" id="PTHR34405">
    <property type="entry name" value="CRISPR-ASSOCIATED ENDORIBONUCLEASE CAS2"/>
    <property type="match status" value="1"/>
</dbReference>
<evidence type="ECO:0000256" key="10">
    <source>
        <dbReference type="PIRNR" id="PIRNR032582"/>
    </source>
</evidence>
<evidence type="ECO:0000256" key="8">
    <source>
        <dbReference type="ARBA" id="ARBA00023118"/>
    </source>
</evidence>
<organism evidence="11 12">
    <name type="scientific">Acididesulfobacter guangdongensis</name>
    <dbReference type="NCBI Taxonomy" id="2597225"/>
    <lineage>
        <taxon>Bacteria</taxon>
        <taxon>Deltaproteobacteria</taxon>
        <taxon>Candidatus Acidulodesulfobacterales</taxon>
        <taxon>Candidatus Acididesulfobacter</taxon>
    </lineage>
</organism>
<accession>A0A519BIT5</accession>
<dbReference type="PIRSF" id="PIRSF032582">
    <property type="entry name" value="Cas2"/>
    <property type="match status" value="1"/>
</dbReference>
<dbReference type="HAMAP" id="MF_01471">
    <property type="entry name" value="Cas2"/>
    <property type="match status" value="1"/>
</dbReference>
<feature type="binding site" evidence="9">
    <location>
        <position position="20"/>
    </location>
    <ligand>
        <name>Mg(2+)</name>
        <dbReference type="ChEBI" id="CHEBI:18420"/>
        <note>catalytic</note>
    </ligand>
</feature>
<dbReference type="GO" id="GO:0043571">
    <property type="term" value="P:maintenance of CRISPR repeat elements"/>
    <property type="evidence" value="ECO:0007669"/>
    <property type="project" value="UniProtKB-UniRule"/>
</dbReference>
<dbReference type="EC" id="3.1.-.-" evidence="9"/>
<dbReference type="EMBL" id="SGBC01000001">
    <property type="protein sequence ID" value="RZD17177.1"/>
    <property type="molecule type" value="Genomic_DNA"/>
</dbReference>
<dbReference type="InterPro" id="IPR019199">
    <property type="entry name" value="Virulence_VapD/CRISPR_Cas2"/>
</dbReference>
<keyword evidence="5 9" id="KW-0255">Endonuclease</keyword>
<dbReference type="AlphaFoldDB" id="A0A519BIT5"/>
<dbReference type="InterPro" id="IPR021127">
    <property type="entry name" value="CRISPR_associated_Cas2"/>
</dbReference>
<keyword evidence="4 9" id="KW-0479">Metal-binding</keyword>
<gene>
    <name evidence="9 11" type="primary">cas2</name>
    <name evidence="11" type="ORF">EVJ46_02810</name>
</gene>
<dbReference type="GO" id="GO:0016787">
    <property type="term" value="F:hydrolase activity"/>
    <property type="evidence" value="ECO:0007669"/>
    <property type="project" value="UniProtKB-KW"/>
</dbReference>
<dbReference type="PANTHER" id="PTHR34405:SF3">
    <property type="entry name" value="CRISPR-ASSOCIATED ENDORIBONUCLEASE CAS2 3"/>
    <property type="match status" value="1"/>
</dbReference>
<evidence type="ECO:0000313" key="12">
    <source>
        <dbReference type="Proteomes" id="UP000316562"/>
    </source>
</evidence>
<comment type="cofactor">
    <cofactor evidence="1 9">
        <name>Mg(2+)</name>
        <dbReference type="ChEBI" id="CHEBI:18420"/>
    </cofactor>
</comment>
<evidence type="ECO:0000313" key="11">
    <source>
        <dbReference type="EMBL" id="RZD17177.1"/>
    </source>
</evidence>
<comment type="caution">
    <text evidence="11">The sequence shown here is derived from an EMBL/GenBank/DDBJ whole genome shotgun (WGS) entry which is preliminary data.</text>
</comment>
<evidence type="ECO:0000256" key="9">
    <source>
        <dbReference type="HAMAP-Rule" id="MF_01471"/>
    </source>
</evidence>
<comment type="subunit">
    <text evidence="9">Homodimer, forms a heterotetramer with a Cas1 homodimer.</text>
</comment>
<reference evidence="11 12" key="1">
    <citation type="journal article" date="2019" name="ISME J.">
        <title>Insights into ecological role of a new deltaproteobacterial order Candidatus Acidulodesulfobacterales by metagenomics and metatranscriptomics.</title>
        <authorList>
            <person name="Tan S."/>
            <person name="Liu J."/>
            <person name="Fang Y."/>
            <person name="Hedlund B.P."/>
            <person name="Lian Z.H."/>
            <person name="Huang L.Y."/>
            <person name="Li J.T."/>
            <person name="Huang L.N."/>
            <person name="Li W.J."/>
            <person name="Jiang H.C."/>
            <person name="Dong H.L."/>
            <person name="Shu W.S."/>
        </authorList>
    </citation>
    <scope>NUCLEOTIDE SEQUENCE [LARGE SCALE GENOMIC DNA]</scope>
    <source>
        <strain evidence="11">AP2</strain>
    </source>
</reference>
<name>A0A519BIT5_ACIG2</name>
<dbReference type="GO" id="GO:0004521">
    <property type="term" value="F:RNA endonuclease activity"/>
    <property type="evidence" value="ECO:0007669"/>
    <property type="project" value="UniProtKB-UniRule"/>
</dbReference>